<feature type="region of interest" description="Disordered" evidence="1">
    <location>
        <begin position="1"/>
        <end position="71"/>
    </location>
</feature>
<dbReference type="Proteomes" id="UP000326546">
    <property type="component" value="Chromosome"/>
</dbReference>
<dbReference type="AlphaFoldDB" id="A0A5J6V4W5"/>
<gene>
    <name evidence="2" type="ORF">FY030_04360</name>
</gene>
<accession>A0A5J6V4W5</accession>
<evidence type="ECO:0000313" key="2">
    <source>
        <dbReference type="EMBL" id="QFG68053.1"/>
    </source>
</evidence>
<protein>
    <submittedName>
        <fullName evidence="2">Uncharacterized protein</fullName>
    </submittedName>
</protein>
<sequence>MAPPWAATAPRPPPLAPVPRPPPLGPAAPLPAPPSSASPSPWGRTRRCRPTWSAPAWTRAGRSEGQAMAAG</sequence>
<feature type="compositionally biased region" description="Pro residues" evidence="1">
    <location>
        <begin position="10"/>
        <end position="36"/>
    </location>
</feature>
<evidence type="ECO:0000313" key="3">
    <source>
        <dbReference type="Proteomes" id="UP000326546"/>
    </source>
</evidence>
<dbReference type="KEGG" id="serw:FY030_04360"/>
<name>A0A5J6V4W5_9MICO</name>
<keyword evidence="3" id="KW-1185">Reference proteome</keyword>
<reference evidence="2 3" key="1">
    <citation type="submission" date="2019-09" db="EMBL/GenBank/DDBJ databases">
        <title>Serinicoccus pratensis sp. nov., isolated from meadow soil.</title>
        <authorList>
            <person name="Zhang W."/>
        </authorList>
    </citation>
    <scope>NUCLEOTIDE SEQUENCE [LARGE SCALE GENOMIC DNA]</scope>
    <source>
        <strain evidence="2 3">W204</strain>
    </source>
</reference>
<organism evidence="2 3">
    <name type="scientific">Ornithinimicrobium pratense</name>
    <dbReference type="NCBI Taxonomy" id="2593973"/>
    <lineage>
        <taxon>Bacteria</taxon>
        <taxon>Bacillati</taxon>
        <taxon>Actinomycetota</taxon>
        <taxon>Actinomycetes</taxon>
        <taxon>Micrococcales</taxon>
        <taxon>Ornithinimicrobiaceae</taxon>
        <taxon>Ornithinimicrobium</taxon>
    </lineage>
</organism>
<proteinExistence type="predicted"/>
<dbReference type="EMBL" id="CP044427">
    <property type="protein sequence ID" value="QFG68053.1"/>
    <property type="molecule type" value="Genomic_DNA"/>
</dbReference>
<evidence type="ECO:0000256" key="1">
    <source>
        <dbReference type="SAM" id="MobiDB-lite"/>
    </source>
</evidence>